<dbReference type="KEGG" id="hyf:DTO96_102244"/>
<evidence type="ECO:0000313" key="1">
    <source>
        <dbReference type="EMBL" id="AXF86490.1"/>
    </source>
</evidence>
<dbReference type="EMBL" id="CP031124">
    <property type="protein sequence ID" value="AXF86490.1"/>
    <property type="molecule type" value="Genomic_DNA"/>
</dbReference>
<gene>
    <name evidence="1" type="ORF">DTO96_102244</name>
</gene>
<protein>
    <submittedName>
        <fullName evidence="1">Uncharacterized protein</fullName>
    </submittedName>
</protein>
<dbReference type="AlphaFoldDB" id="A0A345DDQ2"/>
<proteinExistence type="predicted"/>
<keyword evidence="2" id="KW-1185">Reference proteome</keyword>
<dbReference type="Proteomes" id="UP000252182">
    <property type="component" value="Chromosome"/>
</dbReference>
<evidence type="ECO:0000313" key="2">
    <source>
        <dbReference type="Proteomes" id="UP000252182"/>
    </source>
</evidence>
<sequence length="32" mass="3575">MVLLSVIEALPNNIQFFNRLKCSNGVTASFTF</sequence>
<accession>A0A345DDQ2</accession>
<organism evidence="1 2">
    <name type="scientific">Ephemeroptericola cinctiostellae</name>
    <dbReference type="NCBI Taxonomy" id="2268024"/>
    <lineage>
        <taxon>Bacteria</taxon>
        <taxon>Pseudomonadati</taxon>
        <taxon>Pseudomonadota</taxon>
        <taxon>Betaproteobacteria</taxon>
        <taxon>Burkholderiales</taxon>
        <taxon>Burkholderiaceae</taxon>
        <taxon>Ephemeroptericola</taxon>
    </lineage>
</organism>
<reference evidence="2" key="1">
    <citation type="submission" date="2018-07" db="EMBL/GenBank/DDBJ databases">
        <authorList>
            <person name="Kim H."/>
        </authorList>
    </citation>
    <scope>NUCLEOTIDE SEQUENCE [LARGE SCALE GENOMIC DNA]</scope>
    <source>
        <strain evidence="2">F02</strain>
    </source>
</reference>
<name>A0A345DDQ2_9BURK</name>